<dbReference type="PROSITE" id="PS51782">
    <property type="entry name" value="LYSM"/>
    <property type="match status" value="1"/>
</dbReference>
<dbReference type="RefSeq" id="WP_209511311.1">
    <property type="nucleotide sequence ID" value="NZ_JAGGKS010000003.1"/>
</dbReference>
<gene>
    <name evidence="2" type="ORF">J2Z76_001448</name>
</gene>
<dbReference type="SMART" id="SM00257">
    <property type="entry name" value="LysM"/>
    <property type="match status" value="1"/>
</dbReference>
<feature type="domain" description="LysM" evidence="1">
    <location>
        <begin position="10"/>
        <end position="55"/>
    </location>
</feature>
<proteinExistence type="predicted"/>
<dbReference type="CDD" id="cd00118">
    <property type="entry name" value="LysM"/>
    <property type="match status" value="1"/>
</dbReference>
<comment type="caution">
    <text evidence="2">The sequence shown here is derived from an EMBL/GenBank/DDBJ whole genome shotgun (WGS) entry which is preliminary data.</text>
</comment>
<evidence type="ECO:0000313" key="3">
    <source>
        <dbReference type="Proteomes" id="UP001519342"/>
    </source>
</evidence>
<evidence type="ECO:0000259" key="1">
    <source>
        <dbReference type="PROSITE" id="PS51782"/>
    </source>
</evidence>
<accession>A0ABS4GD26</accession>
<dbReference type="SUPFAM" id="SSF54106">
    <property type="entry name" value="LysM domain"/>
    <property type="match status" value="1"/>
</dbReference>
<dbReference type="InterPro" id="IPR018392">
    <property type="entry name" value="LysM"/>
</dbReference>
<name>A0ABS4GD26_9FIRM</name>
<dbReference type="Proteomes" id="UP001519342">
    <property type="component" value="Unassembled WGS sequence"/>
</dbReference>
<dbReference type="Pfam" id="PF01476">
    <property type="entry name" value="LysM"/>
    <property type="match status" value="1"/>
</dbReference>
<evidence type="ECO:0000313" key="2">
    <source>
        <dbReference type="EMBL" id="MBP1925589.1"/>
    </source>
</evidence>
<dbReference type="InterPro" id="IPR036779">
    <property type="entry name" value="LysM_dom_sf"/>
</dbReference>
<dbReference type="EMBL" id="JAGGKS010000003">
    <property type="protein sequence ID" value="MBP1925589.1"/>
    <property type="molecule type" value="Genomic_DNA"/>
</dbReference>
<keyword evidence="3" id="KW-1185">Reference proteome</keyword>
<reference evidence="2 3" key="1">
    <citation type="submission" date="2021-03" db="EMBL/GenBank/DDBJ databases">
        <title>Genomic Encyclopedia of Type Strains, Phase IV (KMG-IV): sequencing the most valuable type-strain genomes for metagenomic binning, comparative biology and taxonomic classification.</title>
        <authorList>
            <person name="Goeker M."/>
        </authorList>
    </citation>
    <scope>NUCLEOTIDE SEQUENCE [LARGE SCALE GENOMIC DNA]</scope>
    <source>
        <strain evidence="2 3">DSM 24004</strain>
    </source>
</reference>
<dbReference type="Gene3D" id="3.10.350.10">
    <property type="entry name" value="LysM domain"/>
    <property type="match status" value="1"/>
</dbReference>
<organism evidence="2 3">
    <name type="scientific">Sedimentibacter acidaminivorans</name>
    <dbReference type="NCBI Taxonomy" id="913099"/>
    <lineage>
        <taxon>Bacteria</taxon>
        <taxon>Bacillati</taxon>
        <taxon>Bacillota</taxon>
        <taxon>Tissierellia</taxon>
        <taxon>Sedimentibacter</taxon>
    </lineage>
</organism>
<sequence>MKKNVFYPYETYIVRPDDTLNKIAHKYRIPLNLLMLTNPQIIKDKYITIGQIISIPRQIKNIPSRAISIPRQVLSIIAPKQLETIDITVGEIIDDINNQNWNEANSRLAIIKSNFDELKPMLEENLIPLNLIININEAIINLENAIASENVYESEVNANIISLYTSFILDFYETKLSTNIIRLKYLARSITLNAEVGNWNLVNNNFDFLNVVWNDLNPDFSSEYNQAILQFSEAIDSLGQAIENQDLDTTTNISNDILNQINLFEESYISAQTLYNF</sequence>
<protein>
    <submittedName>
        <fullName evidence="2">LysM repeat protein</fullName>
    </submittedName>
</protein>